<feature type="region of interest" description="Disordered" evidence="1">
    <location>
        <begin position="62"/>
        <end position="84"/>
    </location>
</feature>
<evidence type="ECO:0000313" key="2">
    <source>
        <dbReference type="EMBL" id="KAL0107428.1"/>
    </source>
</evidence>
<gene>
    <name evidence="2" type="ORF">PUN28_015766</name>
</gene>
<dbReference type="Proteomes" id="UP001430953">
    <property type="component" value="Unassembled WGS sequence"/>
</dbReference>
<evidence type="ECO:0000256" key="1">
    <source>
        <dbReference type="SAM" id="MobiDB-lite"/>
    </source>
</evidence>
<dbReference type="AlphaFoldDB" id="A0AAW2EUK7"/>
<dbReference type="EMBL" id="JADYXP020000017">
    <property type="protein sequence ID" value="KAL0107428.1"/>
    <property type="molecule type" value="Genomic_DNA"/>
</dbReference>
<reference evidence="2 3" key="1">
    <citation type="submission" date="2023-03" db="EMBL/GenBank/DDBJ databases">
        <title>High recombination rates correlate with genetic variation in Cardiocondyla obscurior ants.</title>
        <authorList>
            <person name="Errbii M."/>
        </authorList>
    </citation>
    <scope>NUCLEOTIDE SEQUENCE [LARGE SCALE GENOMIC DNA]</scope>
    <source>
        <strain evidence="2">Alpha-2009</strain>
        <tissue evidence="2">Whole body</tissue>
    </source>
</reference>
<name>A0AAW2EUK7_9HYME</name>
<protein>
    <submittedName>
        <fullName evidence="2">Uncharacterized protein</fullName>
    </submittedName>
</protein>
<evidence type="ECO:0000313" key="3">
    <source>
        <dbReference type="Proteomes" id="UP001430953"/>
    </source>
</evidence>
<feature type="compositionally biased region" description="Low complexity" evidence="1">
    <location>
        <begin position="64"/>
        <end position="80"/>
    </location>
</feature>
<sequence length="183" mass="20960">MGSRLASVSQDLCSVAFDSSVDLECKYTTFMDIVVGCLGDVDYRNTGKFDIGESQLAANCSHGNSKGSPNSNFKNSNSKNKNSKTKNYWWNQDCDRIMRLRKTWKNFINYKKIVAKTKRELKTIKKESFLKFCKTLNKNSNIKYAWQKIKRMSSNLDCGAKTNEYKPDSYRNVLKAIESLCPP</sequence>
<accession>A0AAW2EUK7</accession>
<organism evidence="2 3">
    <name type="scientific">Cardiocondyla obscurior</name>
    <dbReference type="NCBI Taxonomy" id="286306"/>
    <lineage>
        <taxon>Eukaryota</taxon>
        <taxon>Metazoa</taxon>
        <taxon>Ecdysozoa</taxon>
        <taxon>Arthropoda</taxon>
        <taxon>Hexapoda</taxon>
        <taxon>Insecta</taxon>
        <taxon>Pterygota</taxon>
        <taxon>Neoptera</taxon>
        <taxon>Endopterygota</taxon>
        <taxon>Hymenoptera</taxon>
        <taxon>Apocrita</taxon>
        <taxon>Aculeata</taxon>
        <taxon>Formicoidea</taxon>
        <taxon>Formicidae</taxon>
        <taxon>Myrmicinae</taxon>
        <taxon>Cardiocondyla</taxon>
    </lineage>
</organism>
<proteinExistence type="predicted"/>
<comment type="caution">
    <text evidence="2">The sequence shown here is derived from an EMBL/GenBank/DDBJ whole genome shotgun (WGS) entry which is preliminary data.</text>
</comment>
<keyword evidence="3" id="KW-1185">Reference proteome</keyword>